<name>A0ABQ7XV58_BRANA</name>
<dbReference type="EMBL" id="JAGKQM010000019">
    <property type="protein sequence ID" value="KAH0859823.1"/>
    <property type="molecule type" value="Genomic_DNA"/>
</dbReference>
<gene>
    <name evidence="3" type="ORF">HID58_088084</name>
</gene>
<dbReference type="Proteomes" id="UP000824890">
    <property type="component" value="Unassembled WGS sequence"/>
</dbReference>
<reference evidence="3 4" key="1">
    <citation type="submission" date="2021-05" db="EMBL/GenBank/DDBJ databases">
        <title>Genome Assembly of Synthetic Allotetraploid Brassica napus Reveals Homoeologous Exchanges between Subgenomes.</title>
        <authorList>
            <person name="Davis J.T."/>
        </authorList>
    </citation>
    <scope>NUCLEOTIDE SEQUENCE [LARGE SCALE GENOMIC DNA]</scope>
    <source>
        <strain evidence="4">cv. Da-Ae</strain>
        <tissue evidence="3">Seedling</tissue>
    </source>
</reference>
<feature type="transmembrane region" description="Helical" evidence="2">
    <location>
        <begin position="95"/>
        <end position="116"/>
    </location>
</feature>
<accession>A0ABQ7XV58</accession>
<evidence type="ECO:0000256" key="2">
    <source>
        <dbReference type="SAM" id="Phobius"/>
    </source>
</evidence>
<evidence type="ECO:0000256" key="1">
    <source>
        <dbReference type="SAM" id="MobiDB-lite"/>
    </source>
</evidence>
<organism evidence="3 4">
    <name type="scientific">Brassica napus</name>
    <name type="common">Rape</name>
    <dbReference type="NCBI Taxonomy" id="3708"/>
    <lineage>
        <taxon>Eukaryota</taxon>
        <taxon>Viridiplantae</taxon>
        <taxon>Streptophyta</taxon>
        <taxon>Embryophyta</taxon>
        <taxon>Tracheophyta</taxon>
        <taxon>Spermatophyta</taxon>
        <taxon>Magnoliopsida</taxon>
        <taxon>eudicotyledons</taxon>
        <taxon>Gunneridae</taxon>
        <taxon>Pentapetalae</taxon>
        <taxon>rosids</taxon>
        <taxon>malvids</taxon>
        <taxon>Brassicales</taxon>
        <taxon>Brassicaceae</taxon>
        <taxon>Brassiceae</taxon>
        <taxon>Brassica</taxon>
    </lineage>
</organism>
<comment type="caution">
    <text evidence="3">The sequence shown here is derived from an EMBL/GenBank/DDBJ whole genome shotgun (WGS) entry which is preliminary data.</text>
</comment>
<keyword evidence="2" id="KW-0812">Transmembrane</keyword>
<protein>
    <submittedName>
        <fullName evidence="3">Uncharacterized protein</fullName>
    </submittedName>
</protein>
<sequence>MVLRWWDPGIGDGDETGAESHQDEDRGEMEKRFLSNLRCLEVGIGQRFLGSLRKHGIVVDLIPIFIIIKMKSQPYQVLLSRKLYVEVMKWKKNGVLCYCYWGFLFLYAIYRGLGYFVKHGKWGNDLEIMWFLGTGLLVIFTLLCGQWPGWFQSGFRWDWNSQICIKGDNREEQGSNVVSLNTFDFFEEKLVLLQRRSFGEVSRESNRRVQLRNTGTFVMEICDAGFYSYRWPRWGLLKQ</sequence>
<feature type="region of interest" description="Disordered" evidence="1">
    <location>
        <begin position="1"/>
        <end position="25"/>
    </location>
</feature>
<keyword evidence="2" id="KW-1133">Transmembrane helix</keyword>
<evidence type="ECO:0000313" key="3">
    <source>
        <dbReference type="EMBL" id="KAH0859823.1"/>
    </source>
</evidence>
<feature type="transmembrane region" description="Helical" evidence="2">
    <location>
        <begin position="128"/>
        <end position="147"/>
    </location>
</feature>
<keyword evidence="4" id="KW-1185">Reference proteome</keyword>
<proteinExistence type="predicted"/>
<keyword evidence="2" id="KW-0472">Membrane</keyword>
<evidence type="ECO:0000313" key="4">
    <source>
        <dbReference type="Proteomes" id="UP000824890"/>
    </source>
</evidence>